<dbReference type="InterPro" id="IPR018510">
    <property type="entry name" value="DAP_epimerase_AS"/>
</dbReference>
<evidence type="ECO:0000256" key="4">
    <source>
        <dbReference type="ARBA" id="ARBA00022605"/>
    </source>
</evidence>
<keyword evidence="6 8" id="KW-0413">Isomerase</keyword>
<evidence type="ECO:0000256" key="8">
    <source>
        <dbReference type="HAMAP-Rule" id="MF_00197"/>
    </source>
</evidence>
<dbReference type="NCBIfam" id="TIGR00652">
    <property type="entry name" value="DapF"/>
    <property type="match status" value="1"/>
</dbReference>
<comment type="catalytic activity">
    <reaction evidence="7 8">
        <text>(2S,6S)-2,6-diaminopimelate = meso-2,6-diaminopimelate</text>
        <dbReference type="Rhea" id="RHEA:15393"/>
        <dbReference type="ChEBI" id="CHEBI:57609"/>
        <dbReference type="ChEBI" id="CHEBI:57791"/>
        <dbReference type="EC" id="5.1.1.7"/>
    </reaction>
</comment>
<feature type="binding site" evidence="8">
    <location>
        <begin position="232"/>
        <end position="233"/>
    </location>
    <ligand>
        <name>substrate</name>
    </ligand>
</feature>
<feature type="binding site" evidence="8">
    <location>
        <position position="165"/>
    </location>
    <ligand>
        <name>substrate</name>
    </ligand>
</feature>
<feature type="binding site" evidence="8">
    <location>
        <begin position="222"/>
        <end position="223"/>
    </location>
    <ligand>
        <name>substrate</name>
    </ligand>
</feature>
<comment type="function">
    <text evidence="8">Catalyzes the stereoinversion of LL-2,6-diaminopimelate (L,L-DAP) to meso-diaminopimelate (meso-DAP), a precursor of L-lysine and an essential component of the bacterial peptidoglycan.</text>
</comment>
<keyword evidence="11" id="KW-1185">Reference proteome</keyword>
<feature type="site" description="Could be important to modulate the pK values of the two catalytic cysteine residues" evidence="8">
    <location>
        <position position="167"/>
    </location>
</feature>
<dbReference type="HAMAP" id="MF_00197">
    <property type="entry name" value="DAP_epimerase"/>
    <property type="match status" value="1"/>
</dbReference>
<comment type="similarity">
    <text evidence="2 8">Belongs to the diaminopimelate epimerase family.</text>
</comment>
<evidence type="ECO:0000256" key="9">
    <source>
        <dbReference type="PROSITE-ProRule" id="PRU10125"/>
    </source>
</evidence>
<comment type="subunit">
    <text evidence="8">Homodimer.</text>
</comment>
<dbReference type="PROSITE" id="PS01326">
    <property type="entry name" value="DAP_EPIMERASE"/>
    <property type="match status" value="1"/>
</dbReference>
<comment type="subcellular location">
    <subcellularLocation>
        <location evidence="8">Cytoplasm</location>
    </subcellularLocation>
</comment>
<name>A0ABN2Q6L8_9MICO</name>
<accession>A0ABN2Q6L8</accession>
<proteinExistence type="inferred from homology"/>
<dbReference type="RefSeq" id="WP_157414534.1">
    <property type="nucleotide sequence ID" value="NZ_BAAAMK010000001.1"/>
</dbReference>
<dbReference type="SUPFAM" id="SSF54506">
    <property type="entry name" value="Diaminopimelate epimerase-like"/>
    <property type="match status" value="2"/>
</dbReference>
<organism evidence="10 11">
    <name type="scientific">Agromyces allii</name>
    <dbReference type="NCBI Taxonomy" id="393607"/>
    <lineage>
        <taxon>Bacteria</taxon>
        <taxon>Bacillati</taxon>
        <taxon>Actinomycetota</taxon>
        <taxon>Actinomycetes</taxon>
        <taxon>Micrococcales</taxon>
        <taxon>Microbacteriaceae</taxon>
        <taxon>Agromyces</taxon>
    </lineage>
</organism>
<dbReference type="PANTHER" id="PTHR31689">
    <property type="entry name" value="DIAMINOPIMELATE EPIMERASE, CHLOROPLASTIC"/>
    <property type="match status" value="1"/>
</dbReference>
<evidence type="ECO:0000313" key="11">
    <source>
        <dbReference type="Proteomes" id="UP001499954"/>
    </source>
</evidence>
<feature type="active site" evidence="9">
    <location>
        <position position="88"/>
    </location>
</feature>
<evidence type="ECO:0000256" key="6">
    <source>
        <dbReference type="ARBA" id="ARBA00023235"/>
    </source>
</evidence>
<keyword evidence="5 8" id="KW-0457">Lysine biosynthesis</keyword>
<feature type="binding site" evidence="8">
    <location>
        <position position="15"/>
    </location>
    <ligand>
        <name>substrate</name>
    </ligand>
</feature>
<keyword evidence="8" id="KW-0963">Cytoplasm</keyword>
<dbReference type="Pfam" id="PF01678">
    <property type="entry name" value="DAP_epimerase"/>
    <property type="match status" value="2"/>
</dbReference>
<dbReference type="EMBL" id="BAAAMK010000001">
    <property type="protein sequence ID" value="GAA1945750.1"/>
    <property type="molecule type" value="Genomic_DNA"/>
</dbReference>
<comment type="pathway">
    <text evidence="1 8">Amino-acid biosynthesis; L-lysine biosynthesis via DAP pathway; DL-2,6-diaminopimelate from LL-2,6-diaminopimelate: step 1/1.</text>
</comment>
<dbReference type="PANTHER" id="PTHR31689:SF0">
    <property type="entry name" value="DIAMINOPIMELATE EPIMERASE"/>
    <property type="match status" value="1"/>
</dbReference>
<keyword evidence="4 8" id="KW-0028">Amino-acid biosynthesis</keyword>
<comment type="caution">
    <text evidence="8">Lacks conserved residue(s) required for the propagation of feature annotation.</text>
</comment>
<feature type="active site" description="Proton acceptor" evidence="8">
    <location>
        <position position="231"/>
    </location>
</feature>
<feature type="binding site" evidence="8">
    <location>
        <position position="198"/>
    </location>
    <ligand>
        <name>substrate</name>
    </ligand>
</feature>
<evidence type="ECO:0000256" key="5">
    <source>
        <dbReference type="ARBA" id="ARBA00023154"/>
    </source>
</evidence>
<evidence type="ECO:0000256" key="7">
    <source>
        <dbReference type="ARBA" id="ARBA00051712"/>
    </source>
</evidence>
<evidence type="ECO:0000256" key="1">
    <source>
        <dbReference type="ARBA" id="ARBA00005196"/>
    </source>
</evidence>
<dbReference type="Gene3D" id="3.10.310.10">
    <property type="entry name" value="Diaminopimelate Epimerase, Chain A, domain 1"/>
    <property type="match status" value="2"/>
</dbReference>
<feature type="binding site" evidence="8">
    <location>
        <position position="79"/>
    </location>
    <ligand>
        <name>substrate</name>
    </ligand>
</feature>
<gene>
    <name evidence="8 10" type="primary">dapF</name>
    <name evidence="10" type="ORF">GCM10009717_10290</name>
</gene>
<sequence>MSFDLRFTKGHGTGNDFVLFADPDGDTVLSPAQIAAVCDRHFGVGGDGLIRAVRSENLGDGASALDEDPDAVWFMDYWNADGSVSEMCGNGVRVYTRFLIDQGLVELAPGESIAIGTRAGVRRVTLAENGFEVDMGLWRRAGGEPLVRAKGLSVARPGLGIDVGNPHVVVALADDDELAGLDLAYLPILDPVPAAGANVEFVVPAEPLVEAGVGRIRMRVHERGSGETLSCGTGAVASALAVRFWAGAGAPDAWRVQVPGGVVGVRMFAAADGEHVALSGPAELVFDGVLALA</sequence>
<feature type="binding site" evidence="8">
    <location>
        <begin position="89"/>
        <end position="90"/>
    </location>
    <ligand>
        <name>substrate</name>
    </ligand>
</feature>
<dbReference type="InterPro" id="IPR001653">
    <property type="entry name" value="DAP_epimerase_DapF"/>
</dbReference>
<protein>
    <recommendedName>
        <fullName evidence="3 8">Diaminopimelate epimerase</fullName>
        <shortName evidence="8">DAP epimerase</shortName>
        <ecNumber evidence="3 8">5.1.1.7</ecNumber>
    </recommendedName>
    <alternativeName>
        <fullName evidence="8">PLP-independent amino acid racemase</fullName>
    </alternativeName>
</protein>
<evidence type="ECO:0000256" key="3">
    <source>
        <dbReference type="ARBA" id="ARBA00013080"/>
    </source>
</evidence>
<feature type="site" description="Could be important to modulate the pK values of the two catalytic cysteine residues" evidence="8">
    <location>
        <position position="222"/>
    </location>
</feature>
<dbReference type="Proteomes" id="UP001499954">
    <property type="component" value="Unassembled WGS sequence"/>
</dbReference>
<reference evidence="10 11" key="1">
    <citation type="journal article" date="2019" name="Int. J. Syst. Evol. Microbiol.">
        <title>The Global Catalogue of Microorganisms (GCM) 10K type strain sequencing project: providing services to taxonomists for standard genome sequencing and annotation.</title>
        <authorList>
            <consortium name="The Broad Institute Genomics Platform"/>
            <consortium name="The Broad Institute Genome Sequencing Center for Infectious Disease"/>
            <person name="Wu L."/>
            <person name="Ma J."/>
        </authorList>
    </citation>
    <scope>NUCLEOTIDE SEQUENCE [LARGE SCALE GENOMIC DNA]</scope>
    <source>
        <strain evidence="10 11">JCM 13584</strain>
    </source>
</reference>
<feature type="active site" description="Proton donor" evidence="8">
    <location>
        <position position="88"/>
    </location>
</feature>
<evidence type="ECO:0000256" key="2">
    <source>
        <dbReference type="ARBA" id="ARBA00010219"/>
    </source>
</evidence>
<comment type="caution">
    <text evidence="10">The sequence shown here is derived from an EMBL/GenBank/DDBJ whole genome shotgun (WGS) entry which is preliminary data.</text>
</comment>
<evidence type="ECO:0000313" key="10">
    <source>
        <dbReference type="EMBL" id="GAA1945750.1"/>
    </source>
</evidence>
<dbReference type="EC" id="5.1.1.7" evidence="3 8"/>